<feature type="transmembrane region" description="Helical" evidence="1">
    <location>
        <begin position="20"/>
        <end position="37"/>
    </location>
</feature>
<dbReference type="PANTHER" id="PTHR12138">
    <property type="entry name" value="PRIMATE-EXPANDED PROTEIN FAMILY"/>
    <property type="match status" value="1"/>
</dbReference>
<name>A0A8I5NIB1_PAPAN</name>
<dbReference type="PANTHER" id="PTHR12138:SF162">
    <property type="entry name" value="CHROMOSOME UNDETERMINED SCAFFOLD_275, WHOLE GENOME SHOTGUN SEQUENCE"/>
    <property type="match status" value="1"/>
</dbReference>
<dbReference type="OMA" id="SHHAWSI"/>
<evidence type="ECO:0000256" key="1">
    <source>
        <dbReference type="SAM" id="Phobius"/>
    </source>
</evidence>
<keyword evidence="3" id="KW-1185">Reference proteome</keyword>
<keyword evidence="1" id="KW-1133">Transmembrane helix</keyword>
<reference evidence="2" key="3">
    <citation type="submission" date="2025-09" db="UniProtKB">
        <authorList>
            <consortium name="Ensembl"/>
        </authorList>
    </citation>
    <scope>IDENTIFICATION</scope>
</reference>
<evidence type="ECO:0000313" key="3">
    <source>
        <dbReference type="Proteomes" id="UP000028761"/>
    </source>
</evidence>
<dbReference type="Proteomes" id="UP000028761">
    <property type="component" value="Chromosome 6"/>
</dbReference>
<keyword evidence="1" id="KW-0812">Transmembrane</keyword>
<organism evidence="2 3">
    <name type="scientific">Papio anubis</name>
    <name type="common">Olive baboon</name>
    <dbReference type="NCBI Taxonomy" id="9555"/>
    <lineage>
        <taxon>Eukaryota</taxon>
        <taxon>Metazoa</taxon>
        <taxon>Chordata</taxon>
        <taxon>Craniata</taxon>
        <taxon>Vertebrata</taxon>
        <taxon>Euteleostomi</taxon>
        <taxon>Mammalia</taxon>
        <taxon>Eutheria</taxon>
        <taxon>Euarchontoglires</taxon>
        <taxon>Primates</taxon>
        <taxon>Haplorrhini</taxon>
        <taxon>Catarrhini</taxon>
        <taxon>Cercopithecidae</taxon>
        <taxon>Cercopithecinae</taxon>
        <taxon>Papio</taxon>
    </lineage>
</organism>
<dbReference type="GeneTree" id="ENSGT00940000166898"/>
<proteinExistence type="predicted"/>
<protein>
    <submittedName>
        <fullName evidence="2">Uncharacterized protein</fullName>
    </submittedName>
</protein>
<dbReference type="AlphaFoldDB" id="A0A8I5NIB1"/>
<accession>A0A8I5NIB1</accession>
<keyword evidence="1" id="KW-0472">Membrane</keyword>
<reference evidence="2 3" key="1">
    <citation type="submission" date="2012-03" db="EMBL/GenBank/DDBJ databases">
        <title>Whole Genome Assembly of Papio anubis.</title>
        <authorList>
            <person name="Liu Y.L."/>
            <person name="Abraham K.A."/>
            <person name="Akbar H.A."/>
            <person name="Ali S.A."/>
            <person name="Anosike U.A."/>
            <person name="Aqrawi P.A."/>
            <person name="Arias F.A."/>
            <person name="Attaway T.A."/>
            <person name="Awwad R.A."/>
            <person name="Babu C.B."/>
            <person name="Bandaranaike D.B."/>
            <person name="Battles P.B."/>
            <person name="Bell A.B."/>
            <person name="Beltran B.B."/>
            <person name="Berhane-Mersha D.B."/>
            <person name="Bess C.B."/>
            <person name="Bickham C.B."/>
            <person name="Bolden T.B."/>
            <person name="Carter K.C."/>
            <person name="Chau D.C."/>
            <person name="Chavez A.C."/>
            <person name="Clerc-Blankenburg K.C."/>
            <person name="Coyle M.C."/>
            <person name="Dao M.D."/>
            <person name="Davila M.L.D."/>
            <person name="Davy-Carroll L.D."/>
            <person name="Denson S.D."/>
            <person name="Dinh H.D."/>
            <person name="Fernandez S.F."/>
            <person name="Fernando P.F."/>
            <person name="Forbes L.F."/>
            <person name="Francis C.F."/>
            <person name="Francisco L.F."/>
            <person name="Fu Q.F."/>
            <person name="Garcia-Iii R.G."/>
            <person name="Garrett T.G."/>
            <person name="Gross S.G."/>
            <person name="Gubbala S.G."/>
            <person name="Hirani K.H."/>
            <person name="Hogues M.H."/>
            <person name="Hollins B.H."/>
            <person name="Jackson L.J."/>
            <person name="Javaid M.J."/>
            <person name="Jhangiani S.J."/>
            <person name="Johnson A.J."/>
            <person name="Johnson B.J."/>
            <person name="Jones J.J."/>
            <person name="Joshi V.J."/>
            <person name="Kalu J.K."/>
            <person name="Khan N.K."/>
            <person name="Korchina V.K."/>
            <person name="Kovar C.K."/>
            <person name="Lago L.L."/>
            <person name="Lara F.L."/>
            <person name="Le T.-K.L."/>
            <person name="Lee S.L."/>
            <person name="Legall-Iii F.L."/>
            <person name="Lemon S.L."/>
            <person name="Liu J.L."/>
            <person name="Liu Y.-S.L."/>
            <person name="Liyanage D.L."/>
            <person name="Lopez J.L."/>
            <person name="Lorensuhewa L.L."/>
            <person name="Mata R.M."/>
            <person name="Mathew T.M."/>
            <person name="Mercado C.M."/>
            <person name="Mercado I.M."/>
            <person name="Morales K.M."/>
            <person name="Morgan M.M."/>
            <person name="Munidasa M.M."/>
            <person name="Ngo D.N."/>
            <person name="Nguyen L.N."/>
            <person name="Nguyen T.N."/>
            <person name="Nguyen N.N."/>
            <person name="Obregon M.O."/>
            <person name="Okwuonu G.O."/>
            <person name="Ongeri F.O."/>
            <person name="Onwere C.O."/>
            <person name="Osifeso I.O."/>
            <person name="Parra A.P."/>
            <person name="Patil S.P."/>
            <person name="Perez A.P."/>
            <person name="Perez Y.P."/>
            <person name="Pham C.P."/>
            <person name="Pu L.-L.P."/>
            <person name="Puazo M.P."/>
            <person name="Quiroz J.Q."/>
            <person name="Rouhana J.R."/>
            <person name="Ruiz M.R."/>
            <person name="Ruiz S.-J.R."/>
            <person name="Saada N.S."/>
            <person name="Santibanez J.S."/>
            <person name="Scheel M.S."/>
            <person name="Schneider B.S."/>
            <person name="Simmons D.S."/>
            <person name="Sisson I.S."/>
            <person name="Tang L.-Y.T."/>
            <person name="Thornton R.T."/>
            <person name="Tisius J.T."/>
            <person name="Toledanes G.T."/>
            <person name="Trejos Z.T."/>
            <person name="Usmani K.U."/>
            <person name="Varghese R.V."/>
            <person name="Vattathil S.V."/>
            <person name="Vee V.V."/>
            <person name="Walker D.W."/>
            <person name="Weissenberger G.W."/>
            <person name="White C.W."/>
            <person name="Williams A.W."/>
            <person name="Woodworth J.W."/>
            <person name="Wright R.W."/>
            <person name="Zhu Y.Z."/>
            <person name="Han Y.H."/>
            <person name="Newsham I.N."/>
            <person name="Nazareth L.N."/>
            <person name="Worley K.W."/>
            <person name="Muzny D.M."/>
            <person name="Rogers J.R."/>
            <person name="Gibbs R.G."/>
        </authorList>
    </citation>
    <scope>NUCLEOTIDE SEQUENCE [LARGE SCALE GENOMIC DNA]</scope>
</reference>
<evidence type="ECO:0000313" key="2">
    <source>
        <dbReference type="Ensembl" id="ENSPANP00000052634.1"/>
    </source>
</evidence>
<reference evidence="2" key="2">
    <citation type="submission" date="2025-08" db="UniProtKB">
        <authorList>
            <consortium name="Ensembl"/>
        </authorList>
    </citation>
    <scope>IDENTIFICATION</scope>
</reference>
<sequence length="104" mass="11316">DTALPKQRVKETASSKSSPRVLVVRLFLFFLSFFFFLRQSLSLSPRLECSGAISAPCNLCLPGSSNSPASASQVAGTTGVCHHTRLIFCIFSREGVSPHWPGWS</sequence>
<dbReference type="Ensembl" id="ENSPANT00000073184.1">
    <property type="protein sequence ID" value="ENSPANP00000052634.1"/>
    <property type="gene ID" value="ENSPANG00000047724.1"/>
</dbReference>